<gene>
    <name evidence="1" type="ORF">WI38_10045</name>
</gene>
<sequence>MSHHATGNRYRTASPHSRLNAAQNRAIRKELLILRSEVERLELAEAGAEIRQAVTRFRWLKLLVPGLAGGSLGQSAKNLNASIGNLVNQYPMLSSLVSLVLAKPVRSLLRASASPVLKWGSLGFAAWEIYRFFQQSREGSDGETTGND</sequence>
<accession>A0A102KYY9</accession>
<protein>
    <submittedName>
        <fullName evidence="1">Uncharacterized protein</fullName>
    </submittedName>
</protein>
<proteinExistence type="predicted"/>
<reference evidence="1 2" key="1">
    <citation type="submission" date="2015-11" db="EMBL/GenBank/DDBJ databases">
        <title>Expanding the genomic diversity of Burkholderia species for the development of highly accurate diagnostics.</title>
        <authorList>
            <person name="Sahl J."/>
            <person name="Keim P."/>
            <person name="Wagner D."/>
        </authorList>
    </citation>
    <scope>NUCLEOTIDE SEQUENCE [LARGE SCALE GENOMIC DNA]</scope>
    <source>
        <strain evidence="1 2">RF32-BP4</strain>
    </source>
</reference>
<evidence type="ECO:0000313" key="2">
    <source>
        <dbReference type="Proteomes" id="UP000065521"/>
    </source>
</evidence>
<dbReference type="RefSeq" id="WP_059632421.1">
    <property type="nucleotide sequence ID" value="NZ_CP013370.1"/>
</dbReference>
<dbReference type="AlphaFoldDB" id="A0A102KYY9"/>
<dbReference type="Proteomes" id="UP000065521">
    <property type="component" value="Unassembled WGS sequence"/>
</dbReference>
<comment type="caution">
    <text evidence="1">The sequence shown here is derived from an EMBL/GenBank/DDBJ whole genome shotgun (WGS) entry which is preliminary data.</text>
</comment>
<dbReference type="EMBL" id="LOTN01000021">
    <property type="protein sequence ID" value="KUZ92477.1"/>
    <property type="molecule type" value="Genomic_DNA"/>
</dbReference>
<name>A0A102KYY9_9BURK</name>
<organism evidence="1 2">
    <name type="scientific">Burkholderia ubonensis</name>
    <dbReference type="NCBI Taxonomy" id="101571"/>
    <lineage>
        <taxon>Bacteria</taxon>
        <taxon>Pseudomonadati</taxon>
        <taxon>Pseudomonadota</taxon>
        <taxon>Betaproteobacteria</taxon>
        <taxon>Burkholderiales</taxon>
        <taxon>Burkholderiaceae</taxon>
        <taxon>Burkholderia</taxon>
        <taxon>Burkholderia cepacia complex</taxon>
    </lineage>
</organism>
<evidence type="ECO:0000313" key="1">
    <source>
        <dbReference type="EMBL" id="KUZ92477.1"/>
    </source>
</evidence>